<protein>
    <recommendedName>
        <fullName evidence="13">Ferritin</fullName>
    </recommendedName>
</protein>
<dbReference type="AlphaFoldDB" id="A0A8B8SNF8"/>
<name>A0A8B8SNF8_CAMFR</name>
<dbReference type="InterPro" id="IPR012347">
    <property type="entry name" value="Ferritin-like"/>
</dbReference>
<dbReference type="PANTHER" id="PTHR11431:SF47">
    <property type="entry name" value="FERRITIN LIGHT CHAIN"/>
    <property type="match status" value="1"/>
</dbReference>
<evidence type="ECO:0000313" key="15">
    <source>
        <dbReference type="Proteomes" id="UP000694856"/>
    </source>
</evidence>
<dbReference type="RefSeq" id="XP_032331728.1">
    <property type="nucleotide sequence ID" value="XM_032475837.1"/>
</dbReference>
<gene>
    <name evidence="16" type="primary">LOC102508352</name>
</gene>
<evidence type="ECO:0000256" key="6">
    <source>
        <dbReference type="ARBA" id="ARBA00023004"/>
    </source>
</evidence>
<keyword evidence="5 12" id="KW-0479">Metal-binding</keyword>
<keyword evidence="6 12" id="KW-0408">Iron</keyword>
<evidence type="ECO:0000256" key="10">
    <source>
        <dbReference type="ARBA" id="ARBA00045578"/>
    </source>
</evidence>
<keyword evidence="3 13" id="KW-0409">Iron storage</keyword>
<evidence type="ECO:0000313" key="16">
    <source>
        <dbReference type="RefSeq" id="XP_032331728.1"/>
    </source>
</evidence>
<evidence type="ECO:0000256" key="7">
    <source>
        <dbReference type="ARBA" id="ARBA00023228"/>
    </source>
</evidence>
<evidence type="ECO:0000256" key="4">
    <source>
        <dbReference type="ARBA" id="ARBA00022490"/>
    </source>
</evidence>
<evidence type="ECO:0000256" key="3">
    <source>
        <dbReference type="ARBA" id="ARBA00022434"/>
    </source>
</evidence>
<dbReference type="GO" id="GO:0008199">
    <property type="term" value="F:ferric iron binding"/>
    <property type="evidence" value="ECO:0007669"/>
    <property type="project" value="InterPro"/>
</dbReference>
<dbReference type="Proteomes" id="UP000694856">
    <property type="component" value="Chromosome X"/>
</dbReference>
<evidence type="ECO:0000256" key="8">
    <source>
        <dbReference type="ARBA" id="ARBA00023329"/>
    </source>
</evidence>
<accession>A0A8B8SNF8</accession>
<dbReference type="GeneID" id="102508352"/>
<dbReference type="KEGG" id="cfr:102508352"/>
<feature type="domain" description="Ferritin-like diiron" evidence="14">
    <location>
        <begin position="17"/>
        <end position="166"/>
    </location>
</feature>
<dbReference type="Gene3D" id="1.20.1260.10">
    <property type="match status" value="1"/>
</dbReference>
<keyword evidence="7" id="KW-0458">Lysosome</keyword>
<dbReference type="SUPFAM" id="SSF47240">
    <property type="entry name" value="Ferritin-like"/>
    <property type="match status" value="1"/>
</dbReference>
<comment type="function">
    <text evidence="10">Stores iron in a soluble, non-toxic, readily available form. Important for iron homeostasis. Iron is taken up in the ferrous form and deposited as ferric hydroxides after oxidation. Also plays a role in delivery of iron to cells. Mediates iron uptake in capsule cells of the developing kidney. Delivery to lysosomes by the cargo receptor NCOA4 for autophagic degradation and release or iron.</text>
</comment>
<dbReference type="GO" id="GO:0006879">
    <property type="term" value="P:intracellular iron ion homeostasis"/>
    <property type="evidence" value="ECO:0007669"/>
    <property type="project" value="UniProtKB-KW"/>
</dbReference>
<dbReference type="GO" id="GO:0008198">
    <property type="term" value="F:ferrous iron binding"/>
    <property type="evidence" value="ECO:0007669"/>
    <property type="project" value="TreeGrafter"/>
</dbReference>
<comment type="subunit">
    <text evidence="11">Oligomer of 24 subunits. There are two types of subunits: L (light) chain and H (heavy) chain. The major chain can be light or heavy, depending on the species and tissue type. The functional molecule forms a roughly spherical shell with a diameter of 12 nm and contains a central cavity into which the insoluble mineral iron core is deposited. Interacts with NCOA4.</text>
</comment>
<comment type="similarity">
    <text evidence="2 13">Belongs to the ferritin family.</text>
</comment>
<proteinExistence type="inferred from homology"/>
<dbReference type="InterPro" id="IPR008331">
    <property type="entry name" value="Ferritin_DPS_dom"/>
</dbReference>
<evidence type="ECO:0000256" key="9">
    <source>
        <dbReference type="ARBA" id="ARBA00044942"/>
    </source>
</evidence>
<keyword evidence="8" id="KW-0968">Cytoplasmic vesicle</keyword>
<dbReference type="InterPro" id="IPR009078">
    <property type="entry name" value="Ferritin-like_SF"/>
</dbReference>
<comment type="subcellular location">
    <subcellularLocation>
        <location evidence="9">Autolysosome</location>
    </subcellularLocation>
    <subcellularLocation>
        <location evidence="1">Cytoplasm</location>
    </subcellularLocation>
</comment>
<evidence type="ECO:0000256" key="5">
    <source>
        <dbReference type="ARBA" id="ARBA00022723"/>
    </source>
</evidence>
<dbReference type="PROSITE" id="PS50905">
    <property type="entry name" value="FERRITIN_LIKE"/>
    <property type="match status" value="1"/>
</dbReference>
<dbReference type="InterPro" id="IPR001519">
    <property type="entry name" value="Ferritin"/>
</dbReference>
<feature type="binding site" evidence="12">
    <location>
        <position position="114"/>
    </location>
    <ligand>
        <name>Fe cation</name>
        <dbReference type="ChEBI" id="CHEBI:24875"/>
        <label>1</label>
    </ligand>
</feature>
<evidence type="ECO:0000259" key="14">
    <source>
        <dbReference type="PROSITE" id="PS50905"/>
    </source>
</evidence>
<reference evidence="16" key="1">
    <citation type="submission" date="2025-08" db="UniProtKB">
        <authorList>
            <consortium name="RefSeq"/>
        </authorList>
    </citation>
    <scope>IDENTIFICATION</scope>
    <source>
        <tissue evidence="16">Ear skin</tissue>
    </source>
</reference>
<evidence type="ECO:0000256" key="2">
    <source>
        <dbReference type="ARBA" id="ARBA00007513"/>
    </source>
</evidence>
<dbReference type="GO" id="GO:0006826">
    <property type="term" value="P:iron ion transport"/>
    <property type="evidence" value="ECO:0007669"/>
    <property type="project" value="InterPro"/>
</dbReference>
<evidence type="ECO:0000256" key="1">
    <source>
        <dbReference type="ARBA" id="ARBA00004496"/>
    </source>
</evidence>
<evidence type="ECO:0000256" key="13">
    <source>
        <dbReference type="RuleBase" id="RU361145"/>
    </source>
</evidence>
<dbReference type="Pfam" id="PF00210">
    <property type="entry name" value="Ferritin"/>
    <property type="match status" value="1"/>
</dbReference>
<organism evidence="15 16">
    <name type="scientific">Camelus ferus</name>
    <name type="common">Wild bactrian camel</name>
    <name type="synonym">Camelus bactrianus ferus</name>
    <dbReference type="NCBI Taxonomy" id="419612"/>
    <lineage>
        <taxon>Eukaryota</taxon>
        <taxon>Metazoa</taxon>
        <taxon>Chordata</taxon>
        <taxon>Craniata</taxon>
        <taxon>Vertebrata</taxon>
        <taxon>Euteleostomi</taxon>
        <taxon>Mammalia</taxon>
        <taxon>Eutheria</taxon>
        <taxon>Laurasiatheria</taxon>
        <taxon>Artiodactyla</taxon>
        <taxon>Tylopoda</taxon>
        <taxon>Camelidae</taxon>
        <taxon>Camelus</taxon>
    </lineage>
</organism>
<keyword evidence="15" id="KW-1185">Reference proteome</keyword>
<keyword evidence="4" id="KW-0963">Cytoplasm</keyword>
<dbReference type="FunFam" id="1.20.1260.10:FF:000009">
    <property type="entry name" value="Ferritin light chain"/>
    <property type="match status" value="1"/>
</dbReference>
<evidence type="ECO:0000256" key="12">
    <source>
        <dbReference type="PIRSR" id="PIRSR601519-1"/>
    </source>
</evidence>
<dbReference type="GO" id="GO:0031410">
    <property type="term" value="C:cytoplasmic vesicle"/>
    <property type="evidence" value="ECO:0007669"/>
    <property type="project" value="UniProtKB-KW"/>
</dbReference>
<dbReference type="GO" id="GO:0044754">
    <property type="term" value="C:autolysosome"/>
    <property type="evidence" value="ECO:0007669"/>
    <property type="project" value="UniProtKB-SubCell"/>
</dbReference>
<sequence length="185" mass="20550">MEKSSSVLTTMSSQPQQNYATEVKAAVSRLINLHLRASSTYLSLGLYFEGDKVALEGVGRFFRELAEKKREGAQRLLKMQKLCGCCALVQDVQKLSPDEWRASVDAMEAAVALEKSLNQALLDLHALGSTNADTPLCKFLEIRFLEEEMKLIKKMGDHLTDLHSLAGPEAELGEYLFEGVTCKHD</sequence>
<dbReference type="InterPro" id="IPR009040">
    <property type="entry name" value="Ferritin-like_diiron"/>
</dbReference>
<dbReference type="PANTHER" id="PTHR11431">
    <property type="entry name" value="FERRITIN"/>
    <property type="match status" value="1"/>
</dbReference>
<evidence type="ECO:0000256" key="11">
    <source>
        <dbReference type="ARBA" id="ARBA00047045"/>
    </source>
</evidence>